<evidence type="ECO:0000313" key="4">
    <source>
        <dbReference type="Proteomes" id="UP000663879"/>
    </source>
</evidence>
<gene>
    <name evidence="3" type="ORF">OXX778_LOCUS16656</name>
</gene>
<dbReference type="InterPro" id="IPR031161">
    <property type="entry name" value="Peptidase_M60_dom"/>
</dbReference>
<evidence type="ECO:0000256" key="1">
    <source>
        <dbReference type="SAM" id="MobiDB-lite"/>
    </source>
</evidence>
<dbReference type="OrthoDB" id="10260387at2759"/>
<organism evidence="3 4">
    <name type="scientific">Brachionus calyciflorus</name>
    <dbReference type="NCBI Taxonomy" id="104777"/>
    <lineage>
        <taxon>Eukaryota</taxon>
        <taxon>Metazoa</taxon>
        <taxon>Spiralia</taxon>
        <taxon>Gnathifera</taxon>
        <taxon>Rotifera</taxon>
        <taxon>Eurotatoria</taxon>
        <taxon>Monogononta</taxon>
        <taxon>Pseudotrocha</taxon>
        <taxon>Ploima</taxon>
        <taxon>Brachionidae</taxon>
        <taxon>Brachionus</taxon>
    </lineage>
</organism>
<protein>
    <recommendedName>
        <fullName evidence="2">Peptidase M60 domain-containing protein</fullName>
    </recommendedName>
</protein>
<name>A0A814H984_9BILA</name>
<feature type="domain" description="Peptidase M60" evidence="2">
    <location>
        <begin position="312"/>
        <end position="609"/>
    </location>
</feature>
<dbReference type="Proteomes" id="UP000663879">
    <property type="component" value="Unassembled WGS sequence"/>
</dbReference>
<dbReference type="PROSITE" id="PS51723">
    <property type="entry name" value="PEPTIDASE_M60"/>
    <property type="match status" value="1"/>
</dbReference>
<dbReference type="PANTHER" id="PTHR15730:SF5">
    <property type="entry name" value="SI:CH211-210B2.2-RELATED"/>
    <property type="match status" value="1"/>
</dbReference>
<feature type="region of interest" description="Disordered" evidence="1">
    <location>
        <begin position="712"/>
        <end position="735"/>
    </location>
</feature>
<dbReference type="Gene3D" id="1.10.390.30">
    <property type="entry name" value="Peptidase M60, enhancin-like domain 3"/>
    <property type="match status" value="1"/>
</dbReference>
<dbReference type="Gene3D" id="2.60.120.1250">
    <property type="entry name" value="Peptidase M60, enhancin-like domain 1"/>
    <property type="match status" value="1"/>
</dbReference>
<dbReference type="PANTHER" id="PTHR15730">
    <property type="entry name" value="EXPERIMENTAL AUTOIMMUNE PROSTATITIS ANTIGEN 2-RELATED"/>
    <property type="match status" value="1"/>
</dbReference>
<dbReference type="InterPro" id="IPR035423">
    <property type="entry name" value="M60-like_N"/>
</dbReference>
<keyword evidence="4" id="KW-1185">Reference proteome</keyword>
<dbReference type="Pfam" id="PF13402">
    <property type="entry name" value="Peptidase_M60"/>
    <property type="match status" value="1"/>
</dbReference>
<dbReference type="EMBL" id="CAJNOC010004004">
    <property type="protein sequence ID" value="CAF1006076.1"/>
    <property type="molecule type" value="Genomic_DNA"/>
</dbReference>
<comment type="caution">
    <text evidence="3">The sequence shown here is derived from an EMBL/GenBank/DDBJ whole genome shotgun (WGS) entry which is preliminary data.</text>
</comment>
<sequence length="735" mass="84556">MKYYYQEIFNGLKKVPTPNYPGNMIIAGESQAVLTGENPGDVIIAAHCYEKGRIIVAAHDCYLDWFKNPDSDLKKNLNKNFLIWLGKKVVKSSEIGSLEEISSNNQCIDSYKIILWNHFFDPSDEEQDSLLSWLKNGGGLLCASTPWGYLQIFPSKNLNDMALHRFLVKNTGITFTKDTLFIPDEINVSESKPHLSNFDHALSEVSKNSQKLAEYSDTISQGLGKYLNDSKKLDEDKLKILKQLNSRCRNLIPNENNPISESDKKMAINLLGKSLCCFEGEKAPGIEIFPGDFKQLPDLLQNVLIKIESNFSEWISTGYYLPAGICLNVQVKSGDLEGWSIRIGSHSDDNSRCESYKRWPCISLVKTLQNIMNFSSPYGGLVYFESSKPGCLEIQLSNVVESPYFDLTKKETIDNWSKNRNAPGLWAELAGENVIFTTPSSCIRQIEDPTDVLNFWDRVAESHHECRGTNVKDFRRERVVNDMQPVVGYMHSGYPIVTHLDCCQRKHEECIFDLKKLMKNGNWGLFHELGHNMQRNEWTFDGTTEVTVNIFSLHAGHIVLNRNILEQKWPNDVKPYFETYFARQPTYDDFKNECGMALMMFIQLIKHFGWESMYEFMKTYEDDIKNNSNLPQSEQDKINQWVLRYSKIVSRNIKPQFEMFGLPVSSHIETDLESFEPWCPYDEMNADTFFGEFVEFNQNNEHLELEYELEPESNENLESHNNYTSQESSVACVIS</sequence>
<dbReference type="Pfam" id="PF17291">
    <property type="entry name" value="M60-like_N"/>
    <property type="match status" value="1"/>
</dbReference>
<dbReference type="InterPro" id="IPR042279">
    <property type="entry name" value="Pep_M60_3"/>
</dbReference>
<evidence type="ECO:0000313" key="3">
    <source>
        <dbReference type="EMBL" id="CAF1006076.1"/>
    </source>
</evidence>
<dbReference type="SMART" id="SM01276">
    <property type="entry name" value="M60-like"/>
    <property type="match status" value="1"/>
</dbReference>
<proteinExistence type="predicted"/>
<evidence type="ECO:0000259" key="2">
    <source>
        <dbReference type="PROSITE" id="PS51723"/>
    </source>
</evidence>
<reference evidence="3" key="1">
    <citation type="submission" date="2021-02" db="EMBL/GenBank/DDBJ databases">
        <authorList>
            <person name="Nowell W R."/>
        </authorList>
    </citation>
    <scope>NUCLEOTIDE SEQUENCE</scope>
    <source>
        <strain evidence="3">Ploen Becks lab</strain>
    </source>
</reference>
<dbReference type="Gene3D" id="3.40.390.80">
    <property type="entry name" value="Peptidase M60, enhancin-like domain 2"/>
    <property type="match status" value="1"/>
</dbReference>
<dbReference type="AlphaFoldDB" id="A0A814H984"/>
<dbReference type="InterPro" id="IPR051244">
    <property type="entry name" value="TCAF"/>
</dbReference>
<accession>A0A814H984</accession>